<name>A0AAV4FN63_9GAST</name>
<gene>
    <name evidence="1" type="ORF">ElyMa_000412400</name>
</gene>
<evidence type="ECO:0000313" key="2">
    <source>
        <dbReference type="Proteomes" id="UP000762676"/>
    </source>
</evidence>
<dbReference type="EMBL" id="BMAT01000811">
    <property type="protein sequence ID" value="GFR73730.1"/>
    <property type="molecule type" value="Genomic_DNA"/>
</dbReference>
<evidence type="ECO:0008006" key="3">
    <source>
        <dbReference type="Google" id="ProtNLM"/>
    </source>
</evidence>
<sequence>MHSGIFPFLKNSPKSFQEEAEKAYQAKKAFKKVNGQINPHNVRRRDNRAAKNLRALFEAREENRLLNTKVVTLENRLSEYIRPEESDVKR</sequence>
<accession>A0AAV4FN63</accession>
<organism evidence="1 2">
    <name type="scientific">Elysia marginata</name>
    <dbReference type="NCBI Taxonomy" id="1093978"/>
    <lineage>
        <taxon>Eukaryota</taxon>
        <taxon>Metazoa</taxon>
        <taxon>Spiralia</taxon>
        <taxon>Lophotrochozoa</taxon>
        <taxon>Mollusca</taxon>
        <taxon>Gastropoda</taxon>
        <taxon>Heterobranchia</taxon>
        <taxon>Euthyneura</taxon>
        <taxon>Panpulmonata</taxon>
        <taxon>Sacoglossa</taxon>
        <taxon>Placobranchoidea</taxon>
        <taxon>Plakobranchidae</taxon>
        <taxon>Elysia</taxon>
    </lineage>
</organism>
<dbReference type="Proteomes" id="UP000762676">
    <property type="component" value="Unassembled WGS sequence"/>
</dbReference>
<evidence type="ECO:0000313" key="1">
    <source>
        <dbReference type="EMBL" id="GFR73730.1"/>
    </source>
</evidence>
<comment type="caution">
    <text evidence="1">The sequence shown here is derived from an EMBL/GenBank/DDBJ whole genome shotgun (WGS) entry which is preliminary data.</text>
</comment>
<reference evidence="1 2" key="1">
    <citation type="journal article" date="2021" name="Elife">
        <title>Chloroplast acquisition without the gene transfer in kleptoplastic sea slugs, Plakobranchus ocellatus.</title>
        <authorList>
            <person name="Maeda T."/>
            <person name="Takahashi S."/>
            <person name="Yoshida T."/>
            <person name="Shimamura S."/>
            <person name="Takaki Y."/>
            <person name="Nagai Y."/>
            <person name="Toyoda A."/>
            <person name="Suzuki Y."/>
            <person name="Arimoto A."/>
            <person name="Ishii H."/>
            <person name="Satoh N."/>
            <person name="Nishiyama T."/>
            <person name="Hasebe M."/>
            <person name="Maruyama T."/>
            <person name="Minagawa J."/>
            <person name="Obokata J."/>
            <person name="Shigenobu S."/>
        </authorList>
    </citation>
    <scope>NUCLEOTIDE SEQUENCE [LARGE SCALE GENOMIC DNA]</scope>
</reference>
<protein>
    <recommendedName>
        <fullName evidence="3">BZIP domain-containing protein</fullName>
    </recommendedName>
</protein>
<keyword evidence="2" id="KW-1185">Reference proteome</keyword>
<dbReference type="AlphaFoldDB" id="A0AAV4FN63"/>
<proteinExistence type="predicted"/>